<keyword evidence="3" id="KW-1185">Reference proteome</keyword>
<dbReference type="AlphaFoldDB" id="Q7U996"/>
<accession>Q7U996</accession>
<dbReference type="RefSeq" id="WP_011127236.1">
    <property type="nucleotide sequence ID" value="NC_005070.1"/>
</dbReference>
<reference evidence="2 3" key="1">
    <citation type="journal article" date="2003" name="Nature">
        <title>The genome of a motile marine Synechococcus.</title>
        <authorList>
            <person name="Palenik B."/>
            <person name="Brahamsha B."/>
            <person name="Larimer F."/>
            <person name="Land M."/>
            <person name="Hauser L."/>
            <person name="Chain P."/>
            <person name="Lamerdin J."/>
            <person name="Regala W."/>
            <person name="Allen E.A."/>
            <person name="McCarren J."/>
            <person name="Paulsen I."/>
            <person name="Dufresne A."/>
            <person name="Partensky F."/>
            <person name="Webb E."/>
            <person name="Waterbury J."/>
        </authorList>
    </citation>
    <scope>NUCLEOTIDE SEQUENCE [LARGE SCALE GENOMIC DNA]</scope>
    <source>
        <strain evidence="2 3">WH8102</strain>
    </source>
</reference>
<dbReference type="KEGG" id="syw:SYNW0362"/>
<name>Q7U996_PARMW</name>
<organism evidence="2 3">
    <name type="scientific">Parasynechococcus marenigrum (strain WH8102)</name>
    <dbReference type="NCBI Taxonomy" id="84588"/>
    <lineage>
        <taxon>Bacteria</taxon>
        <taxon>Bacillati</taxon>
        <taxon>Cyanobacteriota</taxon>
        <taxon>Cyanophyceae</taxon>
        <taxon>Synechococcales</taxon>
        <taxon>Prochlorococcaceae</taxon>
        <taxon>Parasynechococcus</taxon>
        <taxon>Parasynechococcus marenigrum</taxon>
    </lineage>
</organism>
<feature type="coiled-coil region" evidence="1">
    <location>
        <begin position="66"/>
        <end position="93"/>
    </location>
</feature>
<evidence type="ECO:0000256" key="1">
    <source>
        <dbReference type="SAM" id="Coils"/>
    </source>
</evidence>
<protein>
    <submittedName>
        <fullName evidence="2">Uncharacterized protein</fullName>
    </submittedName>
</protein>
<dbReference type="Proteomes" id="UP000001422">
    <property type="component" value="Chromosome"/>
</dbReference>
<keyword evidence="1" id="KW-0175">Coiled coil</keyword>
<evidence type="ECO:0000313" key="3">
    <source>
        <dbReference type="Proteomes" id="UP000001422"/>
    </source>
</evidence>
<dbReference type="HOGENOM" id="CLU_2083709_0_0_3"/>
<sequence length="115" mass="13290">MLARPHPCLGWLHCQPQDSRRLLDRQLTHRDHVLEADPSFSGMPASFVEETWVDWLPKAVAQPFYRDQLTAHVAELERQISNLSREIELQSGGLLDQRDAAVDLRQRLKHLLETS</sequence>
<evidence type="ECO:0000313" key="2">
    <source>
        <dbReference type="EMBL" id="CAE06877.1"/>
    </source>
</evidence>
<dbReference type="EMBL" id="BX569690">
    <property type="protein sequence ID" value="CAE06877.1"/>
    <property type="molecule type" value="Genomic_DNA"/>
</dbReference>
<proteinExistence type="predicted"/>
<gene>
    <name evidence="2" type="ordered locus">SYNW0362</name>
</gene>